<name>A0A0P7BTU3_9HYPO</name>
<dbReference type="GO" id="GO:0016614">
    <property type="term" value="F:oxidoreductase activity, acting on CH-OH group of donors"/>
    <property type="evidence" value="ECO:0007669"/>
    <property type="project" value="InterPro"/>
</dbReference>
<dbReference type="InterPro" id="IPR007867">
    <property type="entry name" value="GMC_OxRtase_C"/>
</dbReference>
<dbReference type="Pfam" id="PF05199">
    <property type="entry name" value="GMC_oxred_C"/>
    <property type="match status" value="1"/>
</dbReference>
<dbReference type="Proteomes" id="UP000050424">
    <property type="component" value="Unassembled WGS sequence"/>
</dbReference>
<evidence type="ECO:0000256" key="2">
    <source>
        <dbReference type="PIRSR" id="PIRSR000137-2"/>
    </source>
</evidence>
<proteinExistence type="inferred from homology"/>
<dbReference type="SUPFAM" id="SSF51905">
    <property type="entry name" value="FAD/NAD(P)-binding domain"/>
    <property type="match status" value="1"/>
</dbReference>
<comment type="cofactor">
    <cofactor evidence="2">
        <name>FAD</name>
        <dbReference type="ChEBI" id="CHEBI:57692"/>
    </cofactor>
</comment>
<dbReference type="OrthoDB" id="269227at2759"/>
<dbReference type="PANTHER" id="PTHR11552">
    <property type="entry name" value="GLUCOSE-METHANOL-CHOLINE GMC OXIDOREDUCTASE"/>
    <property type="match status" value="1"/>
</dbReference>
<dbReference type="GO" id="GO:0050660">
    <property type="term" value="F:flavin adenine dinucleotide binding"/>
    <property type="evidence" value="ECO:0007669"/>
    <property type="project" value="InterPro"/>
</dbReference>
<keyword evidence="2" id="KW-0285">Flavoprotein</keyword>
<dbReference type="PANTHER" id="PTHR11552:SF78">
    <property type="entry name" value="GLUCOSE-METHANOL-CHOLINE OXIDOREDUCTASE N-TERMINAL DOMAIN-CONTAINING PROTEIN"/>
    <property type="match status" value="1"/>
</dbReference>
<feature type="binding site" evidence="2">
    <location>
        <position position="235"/>
    </location>
    <ligand>
        <name>FAD</name>
        <dbReference type="ChEBI" id="CHEBI:57692"/>
    </ligand>
</feature>
<accession>A0A0P7BTU3</accession>
<evidence type="ECO:0000313" key="5">
    <source>
        <dbReference type="Proteomes" id="UP000050424"/>
    </source>
</evidence>
<sequence>MGISNNLTDATREVDVIIAGGGTAACIVAGRLAEADPALSILVIERGQDNYDVATVTNPALFLSHLAPTSKTAIFYKGNKASQLTDREPIVPCGGTLGGGSAINFMMYTRAQRSDYDAWKTPGWSADELLPYMKKLETYHGDDPDNVHGRDGPVHVSDGTYRAVGAENDFIDAAGQVGWPEISDLQNFKDINGFQRWKRYVSPDGKRQDTAHRYLHPLLQGGKHPNLHVLTESSVVRVLLDEDKRATGVECVPTADFQVTLGLAKQPTYTIKAKKMVIVSSGACGTPSVLERSGLGDPTILKRAGVPLVVDLPGIGRDYQDHNLLLYPYQTGLKPDETIDGILSGRADVPKLMQDKDKLLGWNAIDVCAKLRPKDSEVEALGPEFKAAWDRDFKSAPDRPLMLTGLVSCFLGDPSTVSPGQYATLGNYTGYPYSRGHLHITGPQCGDELDFDVGFLTDPHDIDLKKQVWAYKKSREIMRRTKMYRGELSLGHPAFPSDSPAACITTESALSTESIEDIAYSAEDDALIEQWIRENLNTTWHSLGTAKMAPRDDYGVVDGDLSVYGTKSLKIADMSIAPGNVGANTNNTALVIGEKAADIIIKELGIKA</sequence>
<dbReference type="Gene3D" id="3.30.560.10">
    <property type="entry name" value="Glucose Oxidase, domain 3"/>
    <property type="match status" value="1"/>
</dbReference>
<feature type="binding site" evidence="2">
    <location>
        <begin position="540"/>
        <end position="541"/>
    </location>
    <ligand>
        <name>FAD</name>
        <dbReference type="ChEBI" id="CHEBI:57692"/>
    </ligand>
</feature>
<evidence type="ECO:0000313" key="4">
    <source>
        <dbReference type="EMBL" id="KPM43741.1"/>
    </source>
</evidence>
<dbReference type="Gene3D" id="3.50.50.60">
    <property type="entry name" value="FAD/NAD(P)-binding domain"/>
    <property type="match status" value="1"/>
</dbReference>
<evidence type="ECO:0000256" key="1">
    <source>
        <dbReference type="ARBA" id="ARBA00010790"/>
    </source>
</evidence>
<dbReference type="InterPro" id="IPR000172">
    <property type="entry name" value="GMC_OxRdtase_N"/>
</dbReference>
<dbReference type="EMBL" id="LKCW01000027">
    <property type="protein sequence ID" value="KPM43741.1"/>
    <property type="molecule type" value="Genomic_DNA"/>
</dbReference>
<evidence type="ECO:0000259" key="3">
    <source>
        <dbReference type="PROSITE" id="PS00624"/>
    </source>
</evidence>
<reference evidence="4 5" key="1">
    <citation type="submission" date="2015-09" db="EMBL/GenBank/DDBJ databases">
        <title>Draft genome of a European isolate of the apple canker pathogen Neonectria ditissima.</title>
        <authorList>
            <person name="Gomez-Cortecero A."/>
            <person name="Harrison R.J."/>
            <person name="Armitage A.D."/>
        </authorList>
    </citation>
    <scope>NUCLEOTIDE SEQUENCE [LARGE SCALE GENOMIC DNA]</scope>
    <source>
        <strain evidence="4 5">R09/05</strain>
    </source>
</reference>
<gene>
    <name evidence="4" type="ORF">AK830_g2779</name>
</gene>
<dbReference type="PIRSF" id="PIRSF000137">
    <property type="entry name" value="Alcohol_oxidase"/>
    <property type="match status" value="1"/>
</dbReference>
<keyword evidence="2" id="KW-0274">FAD</keyword>
<dbReference type="SUPFAM" id="SSF54373">
    <property type="entry name" value="FAD-linked reductases, C-terminal domain"/>
    <property type="match status" value="1"/>
</dbReference>
<dbReference type="AlphaFoldDB" id="A0A0P7BTU3"/>
<keyword evidence="5" id="KW-1185">Reference proteome</keyword>
<dbReference type="InterPro" id="IPR012132">
    <property type="entry name" value="GMC_OxRdtase"/>
</dbReference>
<dbReference type="Pfam" id="PF00732">
    <property type="entry name" value="GMC_oxred_N"/>
    <property type="match status" value="1"/>
</dbReference>
<dbReference type="PROSITE" id="PS00624">
    <property type="entry name" value="GMC_OXRED_2"/>
    <property type="match status" value="1"/>
</dbReference>
<comment type="caution">
    <text evidence="4">The sequence shown here is derived from an EMBL/GenBank/DDBJ whole genome shotgun (WGS) entry which is preliminary data.</text>
</comment>
<feature type="domain" description="Glucose-methanol-choline oxidoreductase N-terminal" evidence="3">
    <location>
        <begin position="282"/>
        <end position="296"/>
    </location>
</feature>
<comment type="similarity">
    <text evidence="1">Belongs to the GMC oxidoreductase family.</text>
</comment>
<protein>
    <submittedName>
        <fullName evidence="4">Alcohol oxidase</fullName>
    </submittedName>
</protein>
<dbReference type="STRING" id="78410.A0A0P7BTU3"/>
<dbReference type="InterPro" id="IPR036188">
    <property type="entry name" value="FAD/NAD-bd_sf"/>
</dbReference>
<organism evidence="4 5">
    <name type="scientific">Neonectria ditissima</name>
    <dbReference type="NCBI Taxonomy" id="78410"/>
    <lineage>
        <taxon>Eukaryota</taxon>
        <taxon>Fungi</taxon>
        <taxon>Dikarya</taxon>
        <taxon>Ascomycota</taxon>
        <taxon>Pezizomycotina</taxon>
        <taxon>Sordariomycetes</taxon>
        <taxon>Hypocreomycetidae</taxon>
        <taxon>Hypocreales</taxon>
        <taxon>Nectriaceae</taxon>
        <taxon>Neonectria</taxon>
    </lineage>
</organism>